<dbReference type="Pfam" id="PF07007">
    <property type="entry name" value="LprI"/>
    <property type="match status" value="1"/>
</dbReference>
<dbReference type="PATRIC" id="fig|482957.22.peg.7821"/>
<dbReference type="AlphaFoldDB" id="Q39MM4"/>
<keyword evidence="3" id="KW-1185">Reference proteome</keyword>
<dbReference type="InterPro" id="IPR009739">
    <property type="entry name" value="LprI-like_N"/>
</dbReference>
<proteinExistence type="predicted"/>
<dbReference type="KEGG" id="bur:Bcep18194_C7248"/>
<dbReference type="EMBL" id="CP000150">
    <property type="protein sequence ID" value="ABB06292.1"/>
    <property type="molecule type" value="Genomic_DNA"/>
</dbReference>
<accession>Q39MM4</accession>
<evidence type="ECO:0000313" key="2">
    <source>
        <dbReference type="EMBL" id="ABB06292.1"/>
    </source>
</evidence>
<evidence type="ECO:0000259" key="1">
    <source>
        <dbReference type="Pfam" id="PF07007"/>
    </source>
</evidence>
<gene>
    <name evidence="2" type="ordered locus">Bcep18194_C7248</name>
</gene>
<feature type="domain" description="Lysozyme inhibitor LprI-like N-terminal" evidence="1">
    <location>
        <begin position="57"/>
        <end position="143"/>
    </location>
</feature>
<dbReference type="Gene3D" id="1.20.1270.180">
    <property type="match status" value="1"/>
</dbReference>
<protein>
    <recommendedName>
        <fullName evidence="1">Lysozyme inhibitor LprI-like N-terminal domain-containing protein</fullName>
    </recommendedName>
</protein>
<organism evidence="2 3">
    <name type="scientific">Burkholderia lata (strain ATCC 17760 / DSM 23089 / LMG 22485 / NCIMB 9086 / R18194 / 383)</name>
    <dbReference type="NCBI Taxonomy" id="482957"/>
    <lineage>
        <taxon>Bacteria</taxon>
        <taxon>Pseudomonadati</taxon>
        <taxon>Pseudomonadota</taxon>
        <taxon>Betaproteobacteria</taxon>
        <taxon>Burkholderiales</taxon>
        <taxon>Burkholderiaceae</taxon>
        <taxon>Burkholderia</taxon>
        <taxon>Burkholderia cepacia complex</taxon>
    </lineage>
</organism>
<dbReference type="Proteomes" id="UP000002705">
    <property type="component" value="Chromosome 3"/>
</dbReference>
<sequence>MGKTGMGASVQIRASAFSHRRAALGVAMALTFSWFTAAQARSCTPDSVAPECLLQRSQDEFQQADDELNRTYQKVLTSMSRPRDEYVNYPALKVKFVEAQRQWVRFLDNECTAWYLINEAGADRNLDLLTCEIDRTRDRTRELNAWLKQVSHD</sequence>
<name>Q39MM4_BURL3</name>
<reference evidence="2" key="1">
    <citation type="submission" date="2009-01" db="EMBL/GenBank/DDBJ databases">
        <title>Complete sequence of chromosome 3 of Burkholderia sp. 383.</title>
        <authorList>
            <consortium name="US DOE Joint Genome Institute"/>
            <person name="Copeland A."/>
            <person name="Lucas S."/>
            <person name="Lapidus A."/>
            <person name="Barry K."/>
            <person name="Detter J.C."/>
            <person name="Glavina T."/>
            <person name="Hammon N."/>
            <person name="Israni S."/>
            <person name="Pitluck S."/>
            <person name="Chain P."/>
            <person name="Malfatti S."/>
            <person name="Shin M."/>
            <person name="Vergez L."/>
            <person name="Schmutz J."/>
            <person name="Larimer F."/>
            <person name="Land M."/>
            <person name="Kyrpides N."/>
            <person name="Lykidis A."/>
            <person name="Richardson P."/>
        </authorList>
    </citation>
    <scope>NUCLEOTIDE SEQUENCE</scope>
    <source>
        <strain evidence="2">383</strain>
    </source>
</reference>
<evidence type="ECO:0000313" key="3">
    <source>
        <dbReference type="Proteomes" id="UP000002705"/>
    </source>
</evidence>
<dbReference type="HOGENOM" id="CLU_148509_0_0_4"/>